<reference evidence="1 2" key="1">
    <citation type="submission" date="2019-03" db="EMBL/GenBank/DDBJ databases">
        <title>First draft genome of Liparis tanakae, snailfish: a comprehensive survey of snailfish specific genes.</title>
        <authorList>
            <person name="Kim W."/>
            <person name="Song I."/>
            <person name="Jeong J.-H."/>
            <person name="Kim D."/>
            <person name="Kim S."/>
            <person name="Ryu S."/>
            <person name="Song J.Y."/>
            <person name="Lee S.K."/>
        </authorList>
    </citation>
    <scope>NUCLEOTIDE SEQUENCE [LARGE SCALE GENOMIC DNA]</scope>
    <source>
        <tissue evidence="1">Muscle</tissue>
    </source>
</reference>
<protein>
    <submittedName>
        <fullName evidence="1">Uncharacterized protein</fullName>
    </submittedName>
</protein>
<dbReference type="Proteomes" id="UP000314294">
    <property type="component" value="Unassembled WGS sequence"/>
</dbReference>
<comment type="caution">
    <text evidence="1">The sequence shown here is derived from an EMBL/GenBank/DDBJ whole genome shotgun (WGS) entry which is preliminary data.</text>
</comment>
<dbReference type="AlphaFoldDB" id="A0A4Z2E7F4"/>
<gene>
    <name evidence="1" type="ORF">EYF80_065183</name>
</gene>
<dbReference type="EMBL" id="SRLO01014556">
    <property type="protein sequence ID" value="TNN24691.1"/>
    <property type="molecule type" value="Genomic_DNA"/>
</dbReference>
<accession>A0A4Z2E7F4</accession>
<keyword evidence="2" id="KW-1185">Reference proteome</keyword>
<proteinExistence type="predicted"/>
<sequence>MTFWQLRRWASSKFKFQDYGNNEGLCTARASEETTHESPPPLFPLTTRRQQSPIAPLQPALHDLLVPDIIIPSFMLAGKRFVYLFGNFSSHSRLSGYHIILQSLQHSLDDSR</sequence>
<name>A0A4Z2E7F4_9TELE</name>
<organism evidence="1 2">
    <name type="scientific">Liparis tanakae</name>
    <name type="common">Tanaka's snailfish</name>
    <dbReference type="NCBI Taxonomy" id="230148"/>
    <lineage>
        <taxon>Eukaryota</taxon>
        <taxon>Metazoa</taxon>
        <taxon>Chordata</taxon>
        <taxon>Craniata</taxon>
        <taxon>Vertebrata</taxon>
        <taxon>Euteleostomi</taxon>
        <taxon>Actinopterygii</taxon>
        <taxon>Neopterygii</taxon>
        <taxon>Teleostei</taxon>
        <taxon>Neoteleostei</taxon>
        <taxon>Acanthomorphata</taxon>
        <taxon>Eupercaria</taxon>
        <taxon>Perciformes</taxon>
        <taxon>Cottioidei</taxon>
        <taxon>Cottales</taxon>
        <taxon>Liparidae</taxon>
        <taxon>Liparis</taxon>
    </lineage>
</organism>
<evidence type="ECO:0000313" key="2">
    <source>
        <dbReference type="Proteomes" id="UP000314294"/>
    </source>
</evidence>
<evidence type="ECO:0000313" key="1">
    <source>
        <dbReference type="EMBL" id="TNN24691.1"/>
    </source>
</evidence>